<dbReference type="Pfam" id="PF12833">
    <property type="entry name" value="HTH_18"/>
    <property type="match status" value="1"/>
</dbReference>
<dbReference type="EMBL" id="JADHEC010000044">
    <property type="protein sequence ID" value="MBF2709810.1"/>
    <property type="molecule type" value="Genomic_DNA"/>
</dbReference>
<reference evidence="5" key="1">
    <citation type="submission" date="2020-11" db="EMBL/GenBank/DDBJ databases">
        <title>Genome of Flavobacterium soyangense.</title>
        <authorList>
            <person name="Liu Q."/>
            <person name="Xin Y.-H."/>
        </authorList>
    </citation>
    <scope>NUCLEOTIDE SEQUENCE</scope>
    <source>
        <strain evidence="5">CGMCC 1.13493</strain>
    </source>
</reference>
<sequence length="294" mass="33967">MLDKSTFTLINPQNGNLAFKLSTFDSNSQFNEIQRLNYFSLIWIQKGKGIVTADFSDNPFEEDNLFAFSPYQPFMLASEENIEGVALHFHPEFFCIYKHQAEISANGILFNNIFKPPYVTLDESSKSTLEMVVGQIRTEIQNPELSQYELLVSYLKIFLITATRLKNQQQPDEDFLGSTDAKEPYILQNLKNYIELHFKSKHSASDYADLLNITPKALAKITKNHFNKTLTDLISERIIIEAKRELYLTNKAVKEIAFELGYEDEHYFSRFFKNNAEVSPQIYRDTVGFARGMT</sequence>
<protein>
    <submittedName>
        <fullName evidence="5">Helix-turn-helix domain-containing protein</fullName>
    </submittedName>
</protein>
<dbReference type="RefSeq" id="WP_194313044.1">
    <property type="nucleotide sequence ID" value="NZ_JADHEC010000044.1"/>
</dbReference>
<feature type="domain" description="HTH araC/xylS-type" evidence="4">
    <location>
        <begin position="188"/>
        <end position="286"/>
    </location>
</feature>
<proteinExistence type="predicted"/>
<keyword evidence="3" id="KW-0804">Transcription</keyword>
<dbReference type="SUPFAM" id="SSF46689">
    <property type="entry name" value="Homeodomain-like"/>
    <property type="match status" value="1"/>
</dbReference>
<organism evidence="5 6">
    <name type="scientific">Flavobacterium soyangense</name>
    <dbReference type="NCBI Taxonomy" id="2023265"/>
    <lineage>
        <taxon>Bacteria</taxon>
        <taxon>Pseudomonadati</taxon>
        <taxon>Bacteroidota</taxon>
        <taxon>Flavobacteriia</taxon>
        <taxon>Flavobacteriales</taxon>
        <taxon>Flavobacteriaceae</taxon>
        <taxon>Flavobacterium</taxon>
    </lineage>
</organism>
<dbReference type="Gene3D" id="1.10.10.60">
    <property type="entry name" value="Homeodomain-like"/>
    <property type="match status" value="2"/>
</dbReference>
<dbReference type="InterPro" id="IPR009057">
    <property type="entry name" value="Homeodomain-like_sf"/>
</dbReference>
<dbReference type="Proteomes" id="UP000646211">
    <property type="component" value="Unassembled WGS sequence"/>
</dbReference>
<name>A0A930UG20_9FLAO</name>
<evidence type="ECO:0000256" key="3">
    <source>
        <dbReference type="ARBA" id="ARBA00023163"/>
    </source>
</evidence>
<dbReference type="PANTHER" id="PTHR43280:SF32">
    <property type="entry name" value="TRANSCRIPTIONAL REGULATORY PROTEIN"/>
    <property type="match status" value="1"/>
</dbReference>
<keyword evidence="1" id="KW-0805">Transcription regulation</keyword>
<comment type="caution">
    <text evidence="5">The sequence shown here is derived from an EMBL/GenBank/DDBJ whole genome shotgun (WGS) entry which is preliminary data.</text>
</comment>
<dbReference type="AlphaFoldDB" id="A0A930UG20"/>
<dbReference type="PANTHER" id="PTHR43280">
    <property type="entry name" value="ARAC-FAMILY TRANSCRIPTIONAL REGULATOR"/>
    <property type="match status" value="1"/>
</dbReference>
<keyword evidence="2" id="KW-0238">DNA-binding</keyword>
<dbReference type="SMART" id="SM00342">
    <property type="entry name" value="HTH_ARAC"/>
    <property type="match status" value="1"/>
</dbReference>
<evidence type="ECO:0000313" key="6">
    <source>
        <dbReference type="Proteomes" id="UP000646211"/>
    </source>
</evidence>
<dbReference type="GO" id="GO:0043565">
    <property type="term" value="F:sequence-specific DNA binding"/>
    <property type="evidence" value="ECO:0007669"/>
    <property type="project" value="InterPro"/>
</dbReference>
<dbReference type="InterPro" id="IPR018060">
    <property type="entry name" value="HTH_AraC"/>
</dbReference>
<accession>A0A930UG20</accession>
<evidence type="ECO:0000313" key="5">
    <source>
        <dbReference type="EMBL" id="MBF2709810.1"/>
    </source>
</evidence>
<evidence type="ECO:0000256" key="2">
    <source>
        <dbReference type="ARBA" id="ARBA00023125"/>
    </source>
</evidence>
<evidence type="ECO:0000256" key="1">
    <source>
        <dbReference type="ARBA" id="ARBA00023015"/>
    </source>
</evidence>
<dbReference type="GO" id="GO:0003700">
    <property type="term" value="F:DNA-binding transcription factor activity"/>
    <property type="evidence" value="ECO:0007669"/>
    <property type="project" value="InterPro"/>
</dbReference>
<dbReference type="PROSITE" id="PS01124">
    <property type="entry name" value="HTH_ARAC_FAMILY_2"/>
    <property type="match status" value="1"/>
</dbReference>
<gene>
    <name evidence="5" type="ORF">IR213_14605</name>
</gene>
<keyword evidence="6" id="KW-1185">Reference proteome</keyword>
<evidence type="ECO:0000259" key="4">
    <source>
        <dbReference type="PROSITE" id="PS01124"/>
    </source>
</evidence>